<dbReference type="GO" id="GO:0008234">
    <property type="term" value="F:cysteine-type peptidase activity"/>
    <property type="evidence" value="ECO:0007669"/>
    <property type="project" value="InterPro"/>
</dbReference>
<dbReference type="Pfam" id="PF02902">
    <property type="entry name" value="Peptidase_C48"/>
    <property type="match status" value="1"/>
</dbReference>
<reference evidence="5" key="1">
    <citation type="journal article" date="2017" name="Nature">
        <title>The genome of Chenopodium quinoa.</title>
        <authorList>
            <person name="Jarvis D.E."/>
            <person name="Ho Y.S."/>
            <person name="Lightfoot D.J."/>
            <person name="Schmoeckel S.M."/>
            <person name="Li B."/>
            <person name="Borm T.J.A."/>
            <person name="Ohyanagi H."/>
            <person name="Mineta K."/>
            <person name="Michell C.T."/>
            <person name="Saber N."/>
            <person name="Kharbatia N.M."/>
            <person name="Rupper R.R."/>
            <person name="Sharp A.R."/>
            <person name="Dally N."/>
            <person name="Boughton B.A."/>
            <person name="Woo Y.H."/>
            <person name="Gao G."/>
            <person name="Schijlen E.G.W.M."/>
            <person name="Guo X."/>
            <person name="Momin A.A."/>
            <person name="Negrao S."/>
            <person name="Al-Babili S."/>
            <person name="Gehring C."/>
            <person name="Roessner U."/>
            <person name="Jung C."/>
            <person name="Murphy K."/>
            <person name="Arold S.T."/>
            <person name="Gojobori T."/>
            <person name="van der Linden C.G."/>
            <person name="van Loo E.N."/>
            <person name="Jellen E.N."/>
            <person name="Maughan P.J."/>
            <person name="Tester M."/>
        </authorList>
    </citation>
    <scope>NUCLEOTIDE SEQUENCE [LARGE SCALE GENOMIC DNA]</scope>
    <source>
        <strain evidence="5">cv. PI 614886</strain>
    </source>
</reference>
<dbReference type="AlphaFoldDB" id="A0A803MR00"/>
<evidence type="ECO:0000256" key="3">
    <source>
        <dbReference type="ARBA" id="ARBA00022801"/>
    </source>
</evidence>
<evidence type="ECO:0000313" key="5">
    <source>
        <dbReference type="EnsemblPlants" id="AUR62033701-RA:cds"/>
    </source>
</evidence>
<dbReference type="GO" id="GO:0006508">
    <property type="term" value="P:proteolysis"/>
    <property type="evidence" value="ECO:0007669"/>
    <property type="project" value="UniProtKB-KW"/>
</dbReference>
<sequence length="235" mass="26944">MMGSVRPSVYVVWLLVVWGRFLARVAAKIYEKVWEMQFVGKSRRFMLDPAFGMMVLHCNGHLLAIQKLVKSYCKQLRETVPNKVNVVFVPVVLDGHWWCVAFSMNREEIVVIDSIETKKAAESRSVEVSQLAIAMDVAFQSMDPSWPIGTITNWPRTSLEMAQQGDIHSCGVHMIIAIKRNASKILKQMPPVEDLMVERSWLLAEDLLSEFNEARQDVLELITPRVLYFFLLPAY</sequence>
<evidence type="ECO:0000256" key="2">
    <source>
        <dbReference type="ARBA" id="ARBA00022670"/>
    </source>
</evidence>
<keyword evidence="2" id="KW-0645">Protease</keyword>
<reference evidence="5" key="2">
    <citation type="submission" date="2021-03" db="UniProtKB">
        <authorList>
            <consortium name="EnsemblPlants"/>
        </authorList>
    </citation>
    <scope>IDENTIFICATION</scope>
</reference>
<feature type="domain" description="Ubiquitin-like protease family profile" evidence="4">
    <location>
        <begin position="68"/>
        <end position="184"/>
    </location>
</feature>
<name>A0A803MR00_CHEQI</name>
<protein>
    <recommendedName>
        <fullName evidence="4">Ubiquitin-like protease family profile domain-containing protein</fullName>
    </recommendedName>
</protein>
<keyword evidence="3" id="KW-0378">Hydrolase</keyword>
<comment type="similarity">
    <text evidence="1">Belongs to the peptidase C48 family.</text>
</comment>
<accession>A0A803MR00</accession>
<evidence type="ECO:0000313" key="6">
    <source>
        <dbReference type="Proteomes" id="UP000596660"/>
    </source>
</evidence>
<organism evidence="5 6">
    <name type="scientific">Chenopodium quinoa</name>
    <name type="common">Quinoa</name>
    <dbReference type="NCBI Taxonomy" id="63459"/>
    <lineage>
        <taxon>Eukaryota</taxon>
        <taxon>Viridiplantae</taxon>
        <taxon>Streptophyta</taxon>
        <taxon>Embryophyta</taxon>
        <taxon>Tracheophyta</taxon>
        <taxon>Spermatophyta</taxon>
        <taxon>Magnoliopsida</taxon>
        <taxon>eudicotyledons</taxon>
        <taxon>Gunneridae</taxon>
        <taxon>Pentapetalae</taxon>
        <taxon>Caryophyllales</taxon>
        <taxon>Chenopodiaceae</taxon>
        <taxon>Chenopodioideae</taxon>
        <taxon>Atripliceae</taxon>
        <taxon>Chenopodium</taxon>
    </lineage>
</organism>
<proteinExistence type="inferred from homology"/>
<evidence type="ECO:0000256" key="1">
    <source>
        <dbReference type="ARBA" id="ARBA00005234"/>
    </source>
</evidence>
<dbReference type="Gene3D" id="3.40.395.10">
    <property type="entry name" value="Adenoviral Proteinase, Chain A"/>
    <property type="match status" value="1"/>
</dbReference>
<dbReference type="Gramene" id="AUR62033701-RA">
    <property type="protein sequence ID" value="AUR62033701-RA:cds"/>
    <property type="gene ID" value="AUR62033701"/>
</dbReference>
<dbReference type="InterPro" id="IPR038765">
    <property type="entry name" value="Papain-like_cys_pep_sf"/>
</dbReference>
<evidence type="ECO:0000259" key="4">
    <source>
        <dbReference type="Pfam" id="PF02902"/>
    </source>
</evidence>
<dbReference type="SUPFAM" id="SSF54001">
    <property type="entry name" value="Cysteine proteinases"/>
    <property type="match status" value="1"/>
</dbReference>
<dbReference type="InterPro" id="IPR003653">
    <property type="entry name" value="Peptidase_C48_C"/>
</dbReference>
<keyword evidence="6" id="KW-1185">Reference proteome</keyword>
<dbReference type="EnsemblPlants" id="AUR62033701-RA">
    <property type="protein sequence ID" value="AUR62033701-RA:cds"/>
    <property type="gene ID" value="AUR62033701"/>
</dbReference>
<dbReference type="Proteomes" id="UP000596660">
    <property type="component" value="Unplaced"/>
</dbReference>